<reference evidence="3" key="2">
    <citation type="submission" date="2015-03" db="UniProtKB">
        <authorList>
            <consortium name="EnsemblPlants"/>
        </authorList>
    </citation>
    <scope>IDENTIFICATION</scope>
</reference>
<dbReference type="EnsemblPlants" id="Bo6g083350.1">
    <property type="protein sequence ID" value="Bo6g083350.1"/>
    <property type="gene ID" value="Bo6g083350"/>
</dbReference>
<dbReference type="OMA" id="TVGAIRH"/>
<reference evidence="3 4" key="1">
    <citation type="journal article" date="2014" name="Genome Biol.">
        <title>Transcriptome and methylome profiling reveals relics of genome dominance in the mesopolyploid Brassica oleracea.</title>
        <authorList>
            <person name="Parkin I.A."/>
            <person name="Koh C."/>
            <person name="Tang H."/>
            <person name="Robinson S.J."/>
            <person name="Kagale S."/>
            <person name="Clarke W.E."/>
            <person name="Town C.D."/>
            <person name="Nixon J."/>
            <person name="Krishnakumar V."/>
            <person name="Bidwell S.L."/>
            <person name="Denoeud F."/>
            <person name="Belcram H."/>
            <person name="Links M.G."/>
            <person name="Just J."/>
            <person name="Clarke C."/>
            <person name="Bender T."/>
            <person name="Huebert T."/>
            <person name="Mason A.S."/>
            <person name="Pires J.C."/>
            <person name="Barker G."/>
            <person name="Moore J."/>
            <person name="Walley P.G."/>
            <person name="Manoli S."/>
            <person name="Batley J."/>
            <person name="Edwards D."/>
            <person name="Nelson M.N."/>
            <person name="Wang X."/>
            <person name="Paterson A.H."/>
            <person name="King G."/>
            <person name="Bancroft I."/>
            <person name="Chalhoub B."/>
            <person name="Sharpe A.G."/>
        </authorList>
    </citation>
    <scope>NUCLEOTIDE SEQUENCE</scope>
    <source>
        <strain evidence="3 4">cv. TO1000</strain>
    </source>
</reference>
<keyword evidence="4" id="KW-1185">Reference proteome</keyword>
<dbReference type="HOGENOM" id="CLU_1799140_0_0_1"/>
<keyword evidence="2" id="KW-0732">Signal</keyword>
<evidence type="ECO:0000313" key="4">
    <source>
        <dbReference type="Proteomes" id="UP000032141"/>
    </source>
</evidence>
<evidence type="ECO:0000313" key="3">
    <source>
        <dbReference type="EnsemblPlants" id="Bo6g083350.1"/>
    </source>
</evidence>
<protein>
    <submittedName>
        <fullName evidence="3">Uncharacterized protein</fullName>
    </submittedName>
</protein>
<feature type="signal peptide" evidence="2">
    <location>
        <begin position="1"/>
        <end position="18"/>
    </location>
</feature>
<feature type="compositionally biased region" description="Polar residues" evidence="1">
    <location>
        <begin position="101"/>
        <end position="113"/>
    </location>
</feature>
<evidence type="ECO:0000256" key="2">
    <source>
        <dbReference type="SAM" id="SignalP"/>
    </source>
</evidence>
<dbReference type="OrthoDB" id="1108204at2759"/>
<dbReference type="KEGG" id="boe:106299871"/>
<feature type="chain" id="PRO_5002270009" evidence="2">
    <location>
        <begin position="19"/>
        <end position="143"/>
    </location>
</feature>
<proteinExistence type="predicted"/>
<dbReference type="GeneID" id="106299871"/>
<dbReference type="Gramene" id="Bo6g083350.1">
    <property type="protein sequence ID" value="Bo6g083350.1"/>
    <property type="gene ID" value="Bo6g083350"/>
</dbReference>
<accession>A0A0D3CW70</accession>
<sequence>MNATKFVVLLIFVGVVCANVGARQLDEVSQKTRFGISIPETVTTNGIDAERIVSTGTSSYNTEYTNSNANGGASGPSSSSSGSFNKYAYGYVTAEGPNARADSSSYTYGSAGSNAAAGPKTAKGNAYAYGDAGGYASGSTDNP</sequence>
<dbReference type="RefSeq" id="XP_013591335.1">
    <property type="nucleotide sequence ID" value="XM_013735881.1"/>
</dbReference>
<dbReference type="STRING" id="109376.A0A0D3CW70"/>
<feature type="region of interest" description="Disordered" evidence="1">
    <location>
        <begin position="59"/>
        <end position="81"/>
    </location>
</feature>
<dbReference type="Proteomes" id="UP000032141">
    <property type="component" value="Chromosome C6"/>
</dbReference>
<dbReference type="AlphaFoldDB" id="A0A0D3CW70"/>
<evidence type="ECO:0000256" key="1">
    <source>
        <dbReference type="SAM" id="MobiDB-lite"/>
    </source>
</evidence>
<feature type="compositionally biased region" description="Low complexity" evidence="1">
    <location>
        <begin position="66"/>
        <end position="81"/>
    </location>
</feature>
<name>A0A0D3CW70_BRAOL</name>
<feature type="region of interest" description="Disordered" evidence="1">
    <location>
        <begin position="100"/>
        <end position="120"/>
    </location>
</feature>
<organism evidence="3 4">
    <name type="scientific">Brassica oleracea var. oleracea</name>
    <dbReference type="NCBI Taxonomy" id="109376"/>
    <lineage>
        <taxon>Eukaryota</taxon>
        <taxon>Viridiplantae</taxon>
        <taxon>Streptophyta</taxon>
        <taxon>Embryophyta</taxon>
        <taxon>Tracheophyta</taxon>
        <taxon>Spermatophyta</taxon>
        <taxon>Magnoliopsida</taxon>
        <taxon>eudicotyledons</taxon>
        <taxon>Gunneridae</taxon>
        <taxon>Pentapetalae</taxon>
        <taxon>rosids</taxon>
        <taxon>malvids</taxon>
        <taxon>Brassicales</taxon>
        <taxon>Brassicaceae</taxon>
        <taxon>Brassiceae</taxon>
        <taxon>Brassica</taxon>
    </lineage>
</organism>